<accession>A0A0K2SZL2</accession>
<dbReference type="EMBL" id="HACA01001832">
    <property type="protein sequence ID" value="CDW19193.1"/>
    <property type="molecule type" value="Transcribed_RNA"/>
</dbReference>
<protein>
    <submittedName>
        <fullName evidence="1">Uncharacterized protein</fullName>
    </submittedName>
</protein>
<dbReference type="AlphaFoldDB" id="A0A0K2SZL2"/>
<proteinExistence type="predicted"/>
<organism evidence="1">
    <name type="scientific">Lepeophtheirus salmonis</name>
    <name type="common">Salmon louse</name>
    <name type="synonym">Caligus salmonis</name>
    <dbReference type="NCBI Taxonomy" id="72036"/>
    <lineage>
        <taxon>Eukaryota</taxon>
        <taxon>Metazoa</taxon>
        <taxon>Ecdysozoa</taxon>
        <taxon>Arthropoda</taxon>
        <taxon>Crustacea</taxon>
        <taxon>Multicrustacea</taxon>
        <taxon>Hexanauplia</taxon>
        <taxon>Copepoda</taxon>
        <taxon>Siphonostomatoida</taxon>
        <taxon>Caligidae</taxon>
        <taxon>Lepeophtheirus</taxon>
    </lineage>
</organism>
<feature type="non-terminal residue" evidence="1">
    <location>
        <position position="1"/>
    </location>
</feature>
<evidence type="ECO:0000313" key="1">
    <source>
        <dbReference type="EMBL" id="CDW19193.1"/>
    </source>
</evidence>
<sequence>QERKMQHHRFILILYVTIFCLLGVSGYRRRPPKGKFSMANIVSGLRKGIRDFIPSFRESYRVRQRLPRKAIPYLAQEKPSTSFRAPKEYVAIDEPIFSPYIQRDNSPIRIQRHPSPKIPAKNPSYAPITSEHFATLNEIKSGESHSSKPRNPFLRNPRKEKFIYRSWNPLDTEIYPPSIFAPVARFSA</sequence>
<reference evidence="1" key="1">
    <citation type="submission" date="2014-05" db="EMBL/GenBank/DDBJ databases">
        <authorList>
            <person name="Chronopoulou M."/>
        </authorList>
    </citation>
    <scope>NUCLEOTIDE SEQUENCE</scope>
    <source>
        <tissue evidence="1">Whole organism</tissue>
    </source>
</reference>
<name>A0A0K2SZL2_LEPSM</name>